<sequence length="62" mass="6911">MLPDKKSKKVSYDLLNEKWLTDAGKQSKSTALMNKQLGDLPFSSDPKITKDIVSKLERGSLS</sequence>
<evidence type="ECO:0000313" key="2">
    <source>
        <dbReference type="Proteomes" id="UP000286908"/>
    </source>
</evidence>
<accession>A0A433ZUY4</accession>
<organism evidence="1 2">
    <name type="scientific">Morganella morganii</name>
    <name type="common">Proteus morganii</name>
    <dbReference type="NCBI Taxonomy" id="582"/>
    <lineage>
        <taxon>Bacteria</taxon>
        <taxon>Pseudomonadati</taxon>
        <taxon>Pseudomonadota</taxon>
        <taxon>Gammaproteobacteria</taxon>
        <taxon>Enterobacterales</taxon>
        <taxon>Morganellaceae</taxon>
        <taxon>Morganella</taxon>
    </lineage>
</organism>
<evidence type="ECO:0000313" key="1">
    <source>
        <dbReference type="EMBL" id="RUT65958.1"/>
    </source>
</evidence>
<proteinExistence type="predicted"/>
<comment type="caution">
    <text evidence="1">The sequence shown here is derived from an EMBL/GenBank/DDBJ whole genome shotgun (WGS) entry which is preliminary data.</text>
</comment>
<gene>
    <name evidence="1" type="ORF">CKG00_05760</name>
</gene>
<feature type="non-terminal residue" evidence="1">
    <location>
        <position position="62"/>
    </location>
</feature>
<dbReference type="AlphaFoldDB" id="A0A433ZUY4"/>
<reference evidence="1 2" key="1">
    <citation type="submission" date="2017-08" db="EMBL/GenBank/DDBJ databases">
        <title>Draft genome sequence of pheromone producing symbiont Morganella morganii, of the female New Zealand grass grub Costelytra giveni.</title>
        <authorList>
            <person name="Laugraud A."/>
            <person name="Young S.D."/>
            <person name="Hurst M.H."/>
        </authorList>
    </citation>
    <scope>NUCLEOTIDE SEQUENCE [LARGE SCALE GENOMIC DNA]</scope>
    <source>
        <strain evidence="1 2">MMsCG</strain>
    </source>
</reference>
<dbReference type="Proteomes" id="UP000286908">
    <property type="component" value="Unassembled WGS sequence"/>
</dbReference>
<protein>
    <submittedName>
        <fullName evidence="1">Uncharacterized protein</fullName>
    </submittedName>
</protein>
<name>A0A433ZUY4_MORMO</name>
<dbReference type="EMBL" id="NRQY01000001">
    <property type="protein sequence ID" value="RUT65958.1"/>
    <property type="molecule type" value="Genomic_DNA"/>
</dbReference>